<dbReference type="Pfam" id="PF06130">
    <property type="entry name" value="PTAC"/>
    <property type="match status" value="1"/>
</dbReference>
<comment type="pathway">
    <text evidence="10">Polyol metabolism; 1,2-propanediol degradation.</text>
</comment>
<evidence type="ECO:0000256" key="6">
    <source>
        <dbReference type="ARBA" id="ARBA00022723"/>
    </source>
</evidence>
<comment type="cofactor">
    <cofactor evidence="1">
        <name>Zn(2+)</name>
        <dbReference type="ChEBI" id="CHEBI:29105"/>
    </cofactor>
</comment>
<evidence type="ECO:0000256" key="1">
    <source>
        <dbReference type="ARBA" id="ARBA00001947"/>
    </source>
</evidence>
<comment type="catalytic activity">
    <reaction evidence="9 10">
        <text>propanoyl-CoA + phosphate = propanoyl phosphate + CoA</text>
        <dbReference type="Rhea" id="RHEA:28046"/>
        <dbReference type="ChEBI" id="CHEBI:43474"/>
        <dbReference type="ChEBI" id="CHEBI:57287"/>
        <dbReference type="ChEBI" id="CHEBI:57392"/>
        <dbReference type="ChEBI" id="CHEBI:58933"/>
        <dbReference type="EC" id="2.3.1.222"/>
    </reaction>
</comment>
<keyword evidence="6" id="KW-0479">Metal-binding</keyword>
<accession>F5L8G2</accession>
<dbReference type="PANTHER" id="PTHR39453:SF1">
    <property type="entry name" value="PHOSPHATE PROPANOYLTRANSFERASE"/>
    <property type="match status" value="1"/>
</dbReference>
<dbReference type="GO" id="GO:0046872">
    <property type="term" value="F:metal ion binding"/>
    <property type="evidence" value="ECO:0007669"/>
    <property type="project" value="UniProtKB-KW"/>
</dbReference>
<evidence type="ECO:0000313" key="11">
    <source>
        <dbReference type="EMBL" id="EGL82395.1"/>
    </source>
</evidence>
<comment type="caution">
    <text evidence="11">The sequence shown here is derived from an EMBL/GenBank/DDBJ whole genome shotgun (WGS) entry which is preliminary data.</text>
</comment>
<organism evidence="11 12">
    <name type="scientific">Caldalkalibacillus thermarum (strain TA2.A1)</name>
    <dbReference type="NCBI Taxonomy" id="986075"/>
    <lineage>
        <taxon>Bacteria</taxon>
        <taxon>Bacillati</taxon>
        <taxon>Bacillota</taxon>
        <taxon>Bacilli</taxon>
        <taxon>Bacillales</taxon>
        <taxon>Bacillaceae</taxon>
        <taxon>Caldalkalibacillus</taxon>
    </lineage>
</organism>
<evidence type="ECO:0000256" key="3">
    <source>
        <dbReference type="ARBA" id="ARBA00012206"/>
    </source>
</evidence>
<keyword evidence="8 10" id="KW-0012">Acyltransferase</keyword>
<evidence type="ECO:0000256" key="5">
    <source>
        <dbReference type="ARBA" id="ARBA00022679"/>
    </source>
</evidence>
<evidence type="ECO:0000256" key="4">
    <source>
        <dbReference type="ARBA" id="ARBA00020837"/>
    </source>
</evidence>
<evidence type="ECO:0000256" key="8">
    <source>
        <dbReference type="ARBA" id="ARBA00023315"/>
    </source>
</evidence>
<dbReference type="NCBIfam" id="NF011652">
    <property type="entry name" value="PRK15070.1"/>
    <property type="match status" value="1"/>
</dbReference>
<reference evidence="11 12" key="1">
    <citation type="journal article" date="2011" name="J. Bacteriol.">
        <title>Draft genome sequence of the thermoalkaliphilic Caldalkalibacillus thermarum strain TA2.A1.</title>
        <authorList>
            <person name="Kalamorz F."/>
            <person name="Keis S."/>
            <person name="McMillan D.G."/>
            <person name="Olsson K."/>
            <person name="Stanton J.A."/>
            <person name="Stockwell P."/>
            <person name="Black M.A."/>
            <person name="Klingeman D.M."/>
            <person name="Land M.L."/>
            <person name="Han C.S."/>
            <person name="Martin S.L."/>
            <person name="Becher S.A."/>
            <person name="Peddie C.J."/>
            <person name="Morgan H.W."/>
            <person name="Matthies D."/>
            <person name="Preiss L."/>
            <person name="Meier T."/>
            <person name="Brown S.D."/>
            <person name="Cook G.M."/>
        </authorList>
    </citation>
    <scope>NUCLEOTIDE SEQUENCE [LARGE SCALE GENOMIC DNA]</scope>
    <source>
        <strain evidence="11 12">TA2.A1</strain>
    </source>
</reference>
<dbReference type="GO" id="GO:0051144">
    <property type="term" value="P:1,2-propanediol catabolic process"/>
    <property type="evidence" value="ECO:0007669"/>
    <property type="project" value="UniProtKB-UniPathway"/>
</dbReference>
<dbReference type="eggNOG" id="COG4869">
    <property type="taxonomic scope" value="Bacteria"/>
</dbReference>
<dbReference type="PIRSF" id="PIRSF010130">
    <property type="entry name" value="PduL"/>
    <property type="match status" value="1"/>
</dbReference>
<proteinExistence type="inferred from homology"/>
<dbReference type="AlphaFoldDB" id="F5L8G2"/>
<comment type="function">
    <text evidence="10">Involved in 1,2-propanediol (1,2-PD) degradation by catalyzing the conversion of propanoyl-CoA to propanoyl-phosphate.</text>
</comment>
<evidence type="ECO:0000256" key="7">
    <source>
        <dbReference type="ARBA" id="ARBA00022833"/>
    </source>
</evidence>
<protein>
    <recommendedName>
        <fullName evidence="4 10">Phosphate propanoyltransferase</fullName>
        <ecNumber evidence="3 10">2.3.1.222</ecNumber>
    </recommendedName>
</protein>
<evidence type="ECO:0000256" key="10">
    <source>
        <dbReference type="PIRNR" id="PIRNR010130"/>
    </source>
</evidence>
<gene>
    <name evidence="11" type="ORF">CathTA2_2114</name>
</gene>
<dbReference type="InterPro" id="IPR008300">
    <property type="entry name" value="PTAC"/>
</dbReference>
<evidence type="ECO:0000256" key="9">
    <source>
        <dbReference type="ARBA" id="ARBA00047589"/>
    </source>
</evidence>
<dbReference type="EMBL" id="AFCE01000150">
    <property type="protein sequence ID" value="EGL82395.1"/>
    <property type="molecule type" value="Genomic_DNA"/>
</dbReference>
<keyword evidence="7" id="KW-0862">Zinc</keyword>
<comment type="similarity">
    <text evidence="2 10">Belongs to the PduL family.</text>
</comment>
<evidence type="ECO:0000313" key="12">
    <source>
        <dbReference type="Proteomes" id="UP000010716"/>
    </source>
</evidence>
<evidence type="ECO:0000256" key="2">
    <source>
        <dbReference type="ARBA" id="ARBA00007342"/>
    </source>
</evidence>
<name>F5L8G2_CALTT</name>
<keyword evidence="5 10" id="KW-0808">Transferase</keyword>
<sequence>MNKVNREALVEEITKLVIAELKQHHMLQDTALQSKPLAPYVPVSVSARHVHLQQEHVDILFGKGYQLTKDRDISQPGQYACQETVTLMGPGGKISNVRALGPLRKQTQVEVARSDARVLGISPPVRHSGDLKGSAPIVIIGPKGTVRLKEGCIIADRHIHMTPQDAQAYGVYNSQKVSVLVEGEKGGIMNQVTIRVRDDYALDMHIDTDDANAFGLTGNEYVKIIL</sequence>
<dbReference type="EC" id="2.3.1.222" evidence="3 10"/>
<dbReference type="GO" id="GO:0016747">
    <property type="term" value="F:acyltransferase activity, transferring groups other than amino-acyl groups"/>
    <property type="evidence" value="ECO:0007669"/>
    <property type="project" value="InterPro"/>
</dbReference>
<dbReference type="Proteomes" id="UP000010716">
    <property type="component" value="Unassembled WGS sequence"/>
</dbReference>
<dbReference type="PANTHER" id="PTHR39453">
    <property type="entry name" value="PHOSPHATE PROPANOYLTRANSFERASE"/>
    <property type="match status" value="1"/>
</dbReference>
<dbReference type="UniPathway" id="UPA00621"/>